<feature type="domain" description="BTB" evidence="3">
    <location>
        <begin position="11"/>
        <end position="81"/>
    </location>
</feature>
<name>Q08FJ2_DPV83</name>
<gene>
    <name evidence="4" type="ORF">DpV83gp160</name>
</gene>
<dbReference type="Proteomes" id="UP000000866">
    <property type="component" value="Segment"/>
</dbReference>
<keyword evidence="5" id="KW-1185">Reference proteome</keyword>
<reference evidence="4 5" key="1">
    <citation type="journal article" date="2005" name="J. Virol.">
        <title>Genome of deerpox virus.</title>
        <authorList>
            <person name="Afonso C.L."/>
            <person name="Delhon G."/>
            <person name="Tulman E.R."/>
            <person name="Lu Z."/>
            <person name="Zsak A."/>
            <person name="Becerra V.M."/>
            <person name="Zsak L."/>
            <person name="Kutish G.F."/>
            <person name="Rock D.L."/>
        </authorList>
    </citation>
    <scope>NUCLEOTIDE SEQUENCE [LARGE SCALE GENOMIC DNA]</scope>
    <source>
        <strain evidence="5">Mule deer/United States/W-848-83/1983</strain>
    </source>
</reference>
<dbReference type="OrthoDB" id="7868at10239"/>
<dbReference type="PIRSF" id="PIRSF003716">
    <property type="entry name" value="VAC_F3L"/>
    <property type="match status" value="1"/>
</dbReference>
<sequence>MYSFYELQKFCDITIIVNGKKKINAHKIILSSMSKYFDIMFSGNFIENKMKEINIILDIENYESFDEVIKFMYVRRFNYYINDYNILKDMLILANYFIIDELINPCINALIRISDLRNCIDLYKFSELYNYKRLTIFSYNHIKNNIKIIYKYCNFGNLETNDIIKLLSDKKIIVESEEDIVEILLTWLNFKQDINRFDLYNLIKKVRISLLNFDSIAKLKTHPLIINNNRCISILNSKTKISQPRYSTLGSLIYITDPDKFVNDGQLYMNICTYNFVTDEIKTIDTIPYAYDFNSLFYNDVFYFTKFICRNGRVLTDKSFHSYDLLTKQWNKFPELINNRNYATTICDGKLFSIGGILNGEYISDVKYWRIGENIWTNSIPIKIPRSNLFLAIYDGEIYALGGKNGELLDIVEKFDKNEMKWITLAPLPIPLIDGSAIIHDGFIYVIGGTSYIDLPYDIDPTNGASKNMFRYDIVKNTWSRLSSSNFNKINASLTIINCKIYVVGGDKNNYIEVYDIKKDEWSLFRKSYCTSYSRQMNIFTKKIFI</sequence>
<proteinExistence type="predicted"/>
<dbReference type="SUPFAM" id="SSF54695">
    <property type="entry name" value="POZ domain"/>
    <property type="match status" value="1"/>
</dbReference>
<protein>
    <submittedName>
        <fullName evidence="4">Kelch-like protein</fullName>
    </submittedName>
</protein>
<evidence type="ECO:0000256" key="1">
    <source>
        <dbReference type="ARBA" id="ARBA00022441"/>
    </source>
</evidence>
<dbReference type="RefSeq" id="YP_227535.1">
    <property type="nucleotide sequence ID" value="NC_006966.1"/>
</dbReference>
<dbReference type="Gene3D" id="2.120.10.80">
    <property type="entry name" value="Kelch-type beta propeller"/>
    <property type="match status" value="1"/>
</dbReference>
<evidence type="ECO:0000313" key="5">
    <source>
        <dbReference type="Proteomes" id="UP000000866"/>
    </source>
</evidence>
<dbReference type="InterPro" id="IPR006652">
    <property type="entry name" value="Kelch_1"/>
</dbReference>
<dbReference type="PROSITE" id="PS50097">
    <property type="entry name" value="BTB"/>
    <property type="match status" value="1"/>
</dbReference>
<organism evidence="4 5">
    <name type="scientific">Deerpox virus (strain Mule deer/United States/W-848-83/1983)</name>
    <name type="common">DPV</name>
    <dbReference type="NCBI Taxonomy" id="305674"/>
    <lineage>
        <taxon>Viruses</taxon>
        <taxon>Varidnaviria</taxon>
        <taxon>Bamfordvirae</taxon>
        <taxon>Nucleocytoviricota</taxon>
        <taxon>Pokkesviricetes</taxon>
        <taxon>Chitovirales</taxon>
        <taxon>Poxviridae</taxon>
        <taxon>Chordopoxvirinae</taxon>
        <taxon>Cervidpoxvirus</taxon>
        <taxon>Cervidpoxvirus muledeerpox</taxon>
        <taxon>Mule deerpox virus</taxon>
    </lineage>
</organism>
<dbReference type="InterPro" id="IPR000210">
    <property type="entry name" value="BTB/POZ_dom"/>
</dbReference>
<dbReference type="SMART" id="SM00875">
    <property type="entry name" value="BACK"/>
    <property type="match status" value="1"/>
</dbReference>
<dbReference type="KEGG" id="vg:3346437"/>
<dbReference type="InterPro" id="IPR011333">
    <property type="entry name" value="SKP1/BTB/POZ_sf"/>
</dbReference>
<accession>Q08FJ2</accession>
<dbReference type="InterPro" id="IPR024182">
    <property type="entry name" value="Vaccinia_A55R"/>
</dbReference>
<keyword evidence="1" id="KW-0880">Kelch repeat</keyword>
<evidence type="ECO:0000313" key="4">
    <source>
        <dbReference type="EMBL" id="ABI99315.1"/>
    </source>
</evidence>
<dbReference type="Pfam" id="PF01344">
    <property type="entry name" value="Kelch_1"/>
    <property type="match status" value="3"/>
</dbReference>
<evidence type="ECO:0000259" key="3">
    <source>
        <dbReference type="PROSITE" id="PS50097"/>
    </source>
</evidence>
<dbReference type="PANTHER" id="PTHR45632">
    <property type="entry name" value="LD33804P"/>
    <property type="match status" value="1"/>
</dbReference>
<dbReference type="InterPro" id="IPR011705">
    <property type="entry name" value="BACK"/>
</dbReference>
<dbReference type="EMBL" id="AY689436">
    <property type="protein sequence ID" value="ABI99315.1"/>
    <property type="molecule type" value="Genomic_DNA"/>
</dbReference>
<dbReference type="InterPro" id="IPR015915">
    <property type="entry name" value="Kelch-typ_b-propeller"/>
</dbReference>
<dbReference type="GeneID" id="3346437"/>
<keyword evidence="2" id="KW-0677">Repeat</keyword>
<dbReference type="SMART" id="SM00225">
    <property type="entry name" value="BTB"/>
    <property type="match status" value="1"/>
</dbReference>
<dbReference type="Gene3D" id="1.25.40.420">
    <property type="match status" value="1"/>
</dbReference>
<dbReference type="CDD" id="cd18186">
    <property type="entry name" value="BTB_POZ_ZBTB_KLHL-like"/>
    <property type="match status" value="1"/>
</dbReference>
<dbReference type="Gene3D" id="3.30.710.10">
    <property type="entry name" value="Potassium Channel Kv1.1, Chain A"/>
    <property type="match status" value="1"/>
</dbReference>
<dbReference type="Pfam" id="PF00651">
    <property type="entry name" value="BTB"/>
    <property type="match status" value="1"/>
</dbReference>
<dbReference type="SMART" id="SM00612">
    <property type="entry name" value="Kelch"/>
    <property type="match status" value="4"/>
</dbReference>
<dbReference type="Pfam" id="PF07707">
    <property type="entry name" value="BACK"/>
    <property type="match status" value="1"/>
</dbReference>
<dbReference type="PANTHER" id="PTHR45632:SF3">
    <property type="entry name" value="KELCH-LIKE PROTEIN 32"/>
    <property type="match status" value="1"/>
</dbReference>
<evidence type="ECO:0000256" key="2">
    <source>
        <dbReference type="ARBA" id="ARBA00022737"/>
    </source>
</evidence>
<dbReference type="SUPFAM" id="SSF117281">
    <property type="entry name" value="Kelch motif"/>
    <property type="match status" value="1"/>
</dbReference>
<organismHost>
    <name type="scientific">Odocoileus hemionus</name>
    <name type="common">Mule deer</name>
    <name type="synonym">Cervus hemionus</name>
    <dbReference type="NCBI Taxonomy" id="9872"/>
</organismHost>